<feature type="domain" description="PilZ" evidence="4">
    <location>
        <begin position="166"/>
        <end position="267"/>
    </location>
</feature>
<dbReference type="InterPro" id="IPR012349">
    <property type="entry name" value="Split_barrel_FMN-bd"/>
</dbReference>
<dbReference type="Proteomes" id="UP000633263">
    <property type="component" value="Unassembled WGS sequence"/>
</dbReference>
<keyword evidence="7" id="KW-1185">Reference proteome</keyword>
<protein>
    <recommendedName>
        <fullName evidence="8">Flagellar brake protein</fullName>
    </recommendedName>
</protein>
<reference evidence="7" key="1">
    <citation type="journal article" date="2019" name="Int. J. Syst. Evol. Microbiol.">
        <title>The Global Catalogue of Microorganisms (GCM) 10K type strain sequencing project: providing services to taxonomists for standard genome sequencing and annotation.</title>
        <authorList>
            <consortium name="The Broad Institute Genomics Platform"/>
            <consortium name="The Broad Institute Genome Sequencing Center for Infectious Disease"/>
            <person name="Wu L."/>
            <person name="Ma J."/>
        </authorList>
    </citation>
    <scope>NUCLEOTIDE SEQUENCE [LARGE SCALE GENOMIC DNA]</scope>
    <source>
        <strain evidence="7">JCM 11590</strain>
    </source>
</reference>
<evidence type="ECO:0000313" key="7">
    <source>
        <dbReference type="Proteomes" id="UP000633263"/>
    </source>
</evidence>
<dbReference type="SUPFAM" id="SSF141371">
    <property type="entry name" value="PilZ domain-like"/>
    <property type="match status" value="2"/>
</dbReference>
<sequence>MPLKRLKQDDLNTDEALPWDLLDAEGRVIVHRGEVLEAGPRLDRLIERGLYRINESPESRDTADVGLPDMLLAPGDILQLQTTGSGQGERYPVRLIGYHSPVSVLVSAPLANGRLVFIKEGQRLLVRGFVGRDAVGYSTRVLKSNLSPFAYLHLAWPDEVQTMRIRGSARVPVELVCAVIAADAQYSARMIDLSQGGARLLSRVPLGAVGDQVQLAFRINPGGTEIYLRPRALVRTVVDEQGQITTGVEFIDLSETDNLYLSNMVYQHLLREKL</sequence>
<organism evidence="6 7">
    <name type="scientific">Halopseudomonas pertucinogena</name>
    <dbReference type="NCBI Taxonomy" id="86175"/>
    <lineage>
        <taxon>Bacteria</taxon>
        <taxon>Pseudomonadati</taxon>
        <taxon>Pseudomonadota</taxon>
        <taxon>Gammaproteobacteria</taxon>
        <taxon>Pseudomonadales</taxon>
        <taxon>Pseudomonadaceae</taxon>
        <taxon>Halopseudomonas</taxon>
    </lineage>
</organism>
<evidence type="ECO:0000256" key="3">
    <source>
        <dbReference type="ARBA" id="ARBA00023143"/>
    </source>
</evidence>
<dbReference type="Pfam" id="PF12945">
    <property type="entry name" value="PilZNR"/>
    <property type="match status" value="1"/>
</dbReference>
<dbReference type="InterPro" id="IPR009926">
    <property type="entry name" value="T3SS_YcgR_PilZN"/>
</dbReference>
<gene>
    <name evidence="6" type="ORF">GCM10009083_20460</name>
</gene>
<evidence type="ECO:0000259" key="5">
    <source>
        <dbReference type="Pfam" id="PF12945"/>
    </source>
</evidence>
<dbReference type="RefSeq" id="WP_188636536.1">
    <property type="nucleotide sequence ID" value="NZ_BMNN01000004.1"/>
</dbReference>
<dbReference type="EMBL" id="BMNN01000004">
    <property type="protein sequence ID" value="GGJ03593.1"/>
    <property type="molecule type" value="Genomic_DNA"/>
</dbReference>
<dbReference type="Gene3D" id="2.40.10.220">
    <property type="entry name" value="predicted glycosyltransferase like domains"/>
    <property type="match status" value="1"/>
</dbReference>
<dbReference type="Gene3D" id="2.30.110.10">
    <property type="entry name" value="Electron Transport, Fmn-binding Protein, Chain A"/>
    <property type="match status" value="1"/>
</dbReference>
<evidence type="ECO:0000313" key="6">
    <source>
        <dbReference type="EMBL" id="GGJ03593.1"/>
    </source>
</evidence>
<name>A0ABQ2CR10_9GAMM</name>
<evidence type="ECO:0000259" key="4">
    <source>
        <dbReference type="Pfam" id="PF07238"/>
    </source>
</evidence>
<evidence type="ECO:0008006" key="8">
    <source>
        <dbReference type="Google" id="ProtNLM"/>
    </source>
</evidence>
<dbReference type="InterPro" id="IPR009875">
    <property type="entry name" value="PilZ_domain"/>
</dbReference>
<keyword evidence="3" id="KW-0975">Bacterial flagellum</keyword>
<feature type="domain" description="Type III secretion system flagellar brake protein YcgR PilZN" evidence="5">
    <location>
        <begin position="74"/>
        <end position="157"/>
    </location>
</feature>
<evidence type="ECO:0000256" key="2">
    <source>
        <dbReference type="ARBA" id="ARBA00022741"/>
    </source>
</evidence>
<evidence type="ECO:0000256" key="1">
    <source>
        <dbReference type="ARBA" id="ARBA00022636"/>
    </source>
</evidence>
<keyword evidence="1" id="KW-0973">c-di-GMP</keyword>
<proteinExistence type="predicted"/>
<accession>A0ABQ2CR10</accession>
<comment type="caution">
    <text evidence="6">The sequence shown here is derived from an EMBL/GenBank/DDBJ whole genome shotgun (WGS) entry which is preliminary data.</text>
</comment>
<keyword evidence="2" id="KW-0547">Nucleotide-binding</keyword>
<dbReference type="Pfam" id="PF07238">
    <property type="entry name" value="PilZ"/>
    <property type="match status" value="1"/>
</dbReference>